<dbReference type="SMART" id="SM00184">
    <property type="entry name" value="RING"/>
    <property type="match status" value="1"/>
</dbReference>
<dbReference type="InterPro" id="IPR013083">
    <property type="entry name" value="Znf_RING/FYVE/PHD"/>
</dbReference>
<dbReference type="SUPFAM" id="SSF57850">
    <property type="entry name" value="RING/U-box"/>
    <property type="match status" value="1"/>
</dbReference>
<dbReference type="Gene3D" id="3.30.160.60">
    <property type="entry name" value="Classic Zinc Finger"/>
    <property type="match status" value="1"/>
</dbReference>
<dbReference type="SUPFAM" id="SSF57845">
    <property type="entry name" value="B-box zinc-binding domain"/>
    <property type="match status" value="1"/>
</dbReference>
<keyword evidence="3" id="KW-0862">Zinc</keyword>
<gene>
    <name evidence="7" type="ORF">NXF25_004631</name>
</gene>
<evidence type="ECO:0000256" key="4">
    <source>
        <dbReference type="PROSITE-ProRule" id="PRU00024"/>
    </source>
</evidence>
<keyword evidence="8" id="KW-1185">Reference proteome</keyword>
<keyword evidence="2 4" id="KW-0863">Zinc-finger</keyword>
<comment type="caution">
    <text evidence="7">The sequence shown here is derived from an EMBL/GenBank/DDBJ whole genome shotgun (WGS) entry which is preliminary data.</text>
</comment>
<dbReference type="InterPro" id="IPR000315">
    <property type="entry name" value="Znf_B-box"/>
</dbReference>
<organism evidence="7 8">
    <name type="scientific">Crotalus adamanteus</name>
    <name type="common">Eastern diamondback rattlesnake</name>
    <dbReference type="NCBI Taxonomy" id="8729"/>
    <lineage>
        <taxon>Eukaryota</taxon>
        <taxon>Metazoa</taxon>
        <taxon>Chordata</taxon>
        <taxon>Craniata</taxon>
        <taxon>Vertebrata</taxon>
        <taxon>Euteleostomi</taxon>
        <taxon>Lepidosauria</taxon>
        <taxon>Squamata</taxon>
        <taxon>Bifurcata</taxon>
        <taxon>Unidentata</taxon>
        <taxon>Episquamata</taxon>
        <taxon>Toxicofera</taxon>
        <taxon>Serpentes</taxon>
        <taxon>Colubroidea</taxon>
        <taxon>Viperidae</taxon>
        <taxon>Crotalinae</taxon>
        <taxon>Crotalus</taxon>
    </lineage>
</organism>
<feature type="domain" description="B box-type" evidence="6">
    <location>
        <begin position="105"/>
        <end position="142"/>
    </location>
</feature>
<dbReference type="EMBL" id="JAOTOJ010000002">
    <property type="protein sequence ID" value="KAK9405857.1"/>
    <property type="molecule type" value="Genomic_DNA"/>
</dbReference>
<evidence type="ECO:0000313" key="8">
    <source>
        <dbReference type="Proteomes" id="UP001474421"/>
    </source>
</evidence>
<dbReference type="PROSITE" id="PS50089">
    <property type="entry name" value="ZF_RING_2"/>
    <property type="match status" value="1"/>
</dbReference>
<dbReference type="AlphaFoldDB" id="A0AAW1BWJ6"/>
<protein>
    <submittedName>
        <fullName evidence="7">Zinc-binding protein A33-like</fullName>
    </submittedName>
</protein>
<evidence type="ECO:0000259" key="6">
    <source>
        <dbReference type="PROSITE" id="PS50119"/>
    </source>
</evidence>
<name>A0AAW1BWJ6_CROAD</name>
<evidence type="ECO:0000313" key="7">
    <source>
        <dbReference type="EMBL" id="KAK9405857.1"/>
    </source>
</evidence>
<dbReference type="InterPro" id="IPR050143">
    <property type="entry name" value="TRIM/RBCC"/>
</dbReference>
<dbReference type="CDD" id="cd19800">
    <property type="entry name" value="Bbox2_xNF7-like"/>
    <property type="match status" value="1"/>
</dbReference>
<dbReference type="PANTHER" id="PTHR24103">
    <property type="entry name" value="E3 UBIQUITIN-PROTEIN LIGASE TRIM"/>
    <property type="match status" value="1"/>
</dbReference>
<evidence type="ECO:0000256" key="3">
    <source>
        <dbReference type="ARBA" id="ARBA00022833"/>
    </source>
</evidence>
<dbReference type="Pfam" id="PF13445">
    <property type="entry name" value="zf-RING_UBOX"/>
    <property type="match status" value="1"/>
</dbReference>
<dbReference type="GO" id="GO:0008270">
    <property type="term" value="F:zinc ion binding"/>
    <property type="evidence" value="ECO:0007669"/>
    <property type="project" value="UniProtKB-KW"/>
</dbReference>
<proteinExistence type="predicted"/>
<accession>A0AAW1BWJ6</accession>
<dbReference type="InterPro" id="IPR017907">
    <property type="entry name" value="Znf_RING_CS"/>
</dbReference>
<dbReference type="SMART" id="SM00336">
    <property type="entry name" value="BBOX"/>
    <property type="match status" value="1"/>
</dbReference>
<keyword evidence="1" id="KW-0479">Metal-binding</keyword>
<dbReference type="InterPro" id="IPR001841">
    <property type="entry name" value="Znf_RING"/>
</dbReference>
<dbReference type="Proteomes" id="UP001474421">
    <property type="component" value="Unassembled WGS sequence"/>
</dbReference>
<feature type="domain" description="RING-type" evidence="5">
    <location>
        <begin position="46"/>
        <end position="80"/>
    </location>
</feature>
<reference evidence="7 8" key="1">
    <citation type="journal article" date="2024" name="Proc. Natl. Acad. Sci. U.S.A.">
        <title>The genetic regulatory architecture and epigenomic basis for age-related changes in rattlesnake venom.</title>
        <authorList>
            <person name="Hogan M.P."/>
            <person name="Holding M.L."/>
            <person name="Nystrom G.S."/>
            <person name="Colston T.J."/>
            <person name="Bartlett D.A."/>
            <person name="Mason A.J."/>
            <person name="Ellsworth S.A."/>
            <person name="Rautsaw R.M."/>
            <person name="Lawrence K.C."/>
            <person name="Strickland J.L."/>
            <person name="He B."/>
            <person name="Fraser P."/>
            <person name="Margres M.J."/>
            <person name="Gilbert D.M."/>
            <person name="Gibbs H.L."/>
            <person name="Parkinson C.L."/>
            <person name="Rokyta D.R."/>
        </authorList>
    </citation>
    <scope>NUCLEOTIDE SEQUENCE [LARGE SCALE GENOMIC DNA]</scope>
    <source>
        <strain evidence="7">DRR0105</strain>
    </source>
</reference>
<evidence type="ECO:0000256" key="1">
    <source>
        <dbReference type="ARBA" id="ARBA00022723"/>
    </source>
</evidence>
<dbReference type="PROSITE" id="PS50119">
    <property type="entry name" value="ZF_BBOX"/>
    <property type="match status" value="1"/>
</dbReference>
<evidence type="ECO:0000256" key="2">
    <source>
        <dbReference type="ARBA" id="ARBA00022771"/>
    </source>
</evidence>
<dbReference type="Gene3D" id="3.30.40.10">
    <property type="entry name" value="Zinc/RING finger domain, C3HC4 (zinc finger)"/>
    <property type="match status" value="1"/>
</dbReference>
<dbReference type="InterPro" id="IPR027370">
    <property type="entry name" value="Znf-RING_euk"/>
</dbReference>
<sequence>MGDGSQGSGEAEIEAILPGKPVQAVFELTNMASVREVSSFTEDLLCPICLSLFRDPHMLECGHSFCAPCLETCIPRELCPDLSEKARLLKLDEGAQLSGTGSWYFCEEHEEPLKLFCSQDEAPICVICRDLPEHRGHDFLPIKNAVQTYQVRADPRRRKKEASG</sequence>
<evidence type="ECO:0000259" key="5">
    <source>
        <dbReference type="PROSITE" id="PS50089"/>
    </source>
</evidence>
<dbReference type="PROSITE" id="PS00518">
    <property type="entry name" value="ZF_RING_1"/>
    <property type="match status" value="1"/>
</dbReference>
<dbReference type="Pfam" id="PF00643">
    <property type="entry name" value="zf-B_box"/>
    <property type="match status" value="1"/>
</dbReference>